<accession>A0ABY8QSF6</accession>
<reference evidence="1 2" key="1">
    <citation type="submission" date="2023-05" db="EMBL/GenBank/DDBJ databases">
        <title>Lithophilousrod everest ZFBP1038 complete genpme.</title>
        <authorList>
            <person name="Tian M."/>
        </authorList>
    </citation>
    <scope>NUCLEOTIDE SEQUENCE [LARGE SCALE GENOMIC DNA]</scope>
    <source>
        <strain evidence="1 2">ZFBP1038</strain>
    </source>
</reference>
<protein>
    <submittedName>
        <fullName evidence="1">Uncharacterized protein</fullName>
    </submittedName>
</protein>
<dbReference type="RefSeq" id="WP_349638671.1">
    <property type="nucleotide sequence ID" value="NZ_CP090958.1"/>
</dbReference>
<gene>
    <name evidence="1" type="ORF">LWF01_17585</name>
</gene>
<organism evidence="1 2">
    <name type="scientific">Saxibacter everestensis</name>
    <dbReference type="NCBI Taxonomy" id="2909229"/>
    <lineage>
        <taxon>Bacteria</taxon>
        <taxon>Bacillati</taxon>
        <taxon>Actinomycetota</taxon>
        <taxon>Actinomycetes</taxon>
        <taxon>Micrococcales</taxon>
        <taxon>Brevibacteriaceae</taxon>
        <taxon>Saxibacter</taxon>
    </lineage>
</organism>
<dbReference type="Proteomes" id="UP001209083">
    <property type="component" value="Chromosome"/>
</dbReference>
<sequence>MTMLLDVPSARIREAYPTSDHASVRARGMSRAAILFGSAVVNWGRRRALASADPREIVFELRDDQARTAAAERFSALLP</sequence>
<dbReference type="EMBL" id="CP090958">
    <property type="protein sequence ID" value="WGW11877.1"/>
    <property type="molecule type" value="Genomic_DNA"/>
</dbReference>
<proteinExistence type="predicted"/>
<evidence type="ECO:0000313" key="2">
    <source>
        <dbReference type="Proteomes" id="UP001209083"/>
    </source>
</evidence>
<keyword evidence="2" id="KW-1185">Reference proteome</keyword>
<evidence type="ECO:0000313" key="1">
    <source>
        <dbReference type="EMBL" id="WGW11877.1"/>
    </source>
</evidence>
<name>A0ABY8QSF6_9MICO</name>